<gene>
    <name evidence="1" type="ORF">BOLC9T57826H</name>
</gene>
<accession>A0A3P6DMA1</accession>
<dbReference type="EMBL" id="LR031875">
    <property type="protein sequence ID" value="VDD32503.1"/>
    <property type="molecule type" value="Genomic_DNA"/>
</dbReference>
<organism evidence="1">
    <name type="scientific">Brassica oleracea</name>
    <name type="common">Wild cabbage</name>
    <dbReference type="NCBI Taxonomy" id="3712"/>
    <lineage>
        <taxon>Eukaryota</taxon>
        <taxon>Viridiplantae</taxon>
        <taxon>Streptophyta</taxon>
        <taxon>Embryophyta</taxon>
        <taxon>Tracheophyta</taxon>
        <taxon>Spermatophyta</taxon>
        <taxon>Magnoliopsida</taxon>
        <taxon>eudicotyledons</taxon>
        <taxon>Gunneridae</taxon>
        <taxon>Pentapetalae</taxon>
        <taxon>rosids</taxon>
        <taxon>malvids</taxon>
        <taxon>Brassicales</taxon>
        <taxon>Brassicaceae</taxon>
        <taxon>Brassiceae</taxon>
        <taxon>Brassica</taxon>
    </lineage>
</organism>
<dbReference type="PANTHER" id="PTHR47725:SF2">
    <property type="entry name" value="UBIQUITIN-LIKE DOMAIN-CONTAINING PROTEIN"/>
    <property type="match status" value="1"/>
</dbReference>
<dbReference type="SUPFAM" id="SSF54236">
    <property type="entry name" value="Ubiquitin-like"/>
    <property type="match status" value="1"/>
</dbReference>
<protein>
    <recommendedName>
        <fullName evidence="2">Ubiquitin-like domain-containing protein</fullName>
    </recommendedName>
</protein>
<dbReference type="PANTHER" id="PTHR47725">
    <property type="entry name" value="OS03G0364000 PROTEIN"/>
    <property type="match status" value="1"/>
</dbReference>
<evidence type="ECO:0000313" key="1">
    <source>
        <dbReference type="EMBL" id="VDD32503.1"/>
    </source>
</evidence>
<proteinExistence type="predicted"/>
<sequence>MYIRVKRMKATYYIQCDPTETVLDVKHKLFYSH</sequence>
<evidence type="ECO:0008006" key="2">
    <source>
        <dbReference type="Google" id="ProtNLM"/>
    </source>
</evidence>
<name>A0A3P6DMA1_BRAOL</name>
<dbReference type="InterPro" id="IPR029071">
    <property type="entry name" value="Ubiquitin-like_domsf"/>
</dbReference>
<reference evidence="1" key="1">
    <citation type="submission" date="2018-11" db="EMBL/GenBank/DDBJ databases">
        <authorList>
            <consortium name="Genoscope - CEA"/>
            <person name="William W."/>
        </authorList>
    </citation>
    <scope>NUCLEOTIDE SEQUENCE</scope>
</reference>
<dbReference type="AlphaFoldDB" id="A0A3P6DMA1"/>